<dbReference type="GO" id="GO:0003723">
    <property type="term" value="F:RNA binding"/>
    <property type="evidence" value="ECO:0007669"/>
    <property type="project" value="TreeGrafter"/>
</dbReference>
<evidence type="ECO:0000256" key="2">
    <source>
        <dbReference type="ARBA" id="ARBA00022980"/>
    </source>
</evidence>
<dbReference type="PANTHER" id="PTHR21569">
    <property type="entry name" value="RIBOSOMAL PROTEIN S9"/>
    <property type="match status" value="1"/>
</dbReference>
<feature type="region of interest" description="Disordered" evidence="7">
    <location>
        <begin position="102"/>
        <end position="130"/>
    </location>
</feature>
<dbReference type="PROSITE" id="PS00360">
    <property type="entry name" value="RIBOSOMAL_S9"/>
    <property type="match status" value="1"/>
</dbReference>
<keyword evidence="2 5" id="KW-0689">Ribosomal protein</keyword>
<dbReference type="GO" id="GO:0003735">
    <property type="term" value="F:structural constituent of ribosome"/>
    <property type="evidence" value="ECO:0007669"/>
    <property type="project" value="InterPro"/>
</dbReference>
<gene>
    <name evidence="5 8" type="primary">rpsI</name>
    <name evidence="8" type="ORF">FEAC_04850</name>
</gene>
<dbReference type="PATRIC" id="fig|1121877.4.peg.518"/>
<dbReference type="PANTHER" id="PTHR21569:SF1">
    <property type="entry name" value="SMALL RIBOSOMAL SUBUNIT PROTEIN US9M"/>
    <property type="match status" value="1"/>
</dbReference>
<dbReference type="FunFam" id="3.30.230.10:FF:000001">
    <property type="entry name" value="30S ribosomal protein S9"/>
    <property type="match status" value="1"/>
</dbReference>
<sequence>MTTPLTQSTGRRKTATARVRLVPGKGAVVVNGKELRTYVTSVSQRGHLVEPLKVVELDEVYDVFATVDGGGIAGQADAIRLGLARAIIELHPEHRAILKKEGMLTRDARKKESKKYGLKKARKAPQYSKR</sequence>
<reference evidence="8 9" key="1">
    <citation type="submission" date="2015-01" db="EMBL/GenBank/DDBJ databases">
        <title>Draft genome of the acidophilic iron oxidizer Ferrimicrobium acidiphilum strain T23.</title>
        <authorList>
            <person name="Poehlein A."/>
            <person name="Eisen S."/>
            <person name="Schloemann M."/>
            <person name="Johnson B.D."/>
            <person name="Daniel R."/>
            <person name="Muehling M."/>
        </authorList>
    </citation>
    <scope>NUCLEOTIDE SEQUENCE [LARGE SCALE GENOMIC DNA]</scope>
    <source>
        <strain evidence="8 9">T23</strain>
    </source>
</reference>
<organism evidence="8 9">
    <name type="scientific">Ferrimicrobium acidiphilum DSM 19497</name>
    <dbReference type="NCBI Taxonomy" id="1121877"/>
    <lineage>
        <taxon>Bacteria</taxon>
        <taxon>Bacillati</taxon>
        <taxon>Actinomycetota</taxon>
        <taxon>Acidimicrobiia</taxon>
        <taxon>Acidimicrobiales</taxon>
        <taxon>Acidimicrobiaceae</taxon>
        <taxon>Ferrimicrobium</taxon>
    </lineage>
</organism>
<dbReference type="InterPro" id="IPR014721">
    <property type="entry name" value="Ribsml_uS5_D2-typ_fold_subgr"/>
</dbReference>
<evidence type="ECO:0000313" key="9">
    <source>
        <dbReference type="Proteomes" id="UP000032336"/>
    </source>
</evidence>
<dbReference type="InterPro" id="IPR000754">
    <property type="entry name" value="Ribosomal_uS9"/>
</dbReference>
<keyword evidence="3 5" id="KW-0687">Ribonucleoprotein</keyword>
<dbReference type="AlphaFoldDB" id="A0A0D8FYR6"/>
<dbReference type="STRING" id="1121877.FEAC_04850"/>
<dbReference type="GeneID" id="78371807"/>
<dbReference type="SUPFAM" id="SSF54211">
    <property type="entry name" value="Ribosomal protein S5 domain 2-like"/>
    <property type="match status" value="1"/>
</dbReference>
<dbReference type="InterPro" id="IPR020568">
    <property type="entry name" value="Ribosomal_Su5_D2-typ_SF"/>
</dbReference>
<dbReference type="Gene3D" id="3.30.230.10">
    <property type="match status" value="1"/>
</dbReference>
<keyword evidence="9" id="KW-1185">Reference proteome</keyword>
<dbReference type="GO" id="GO:0006412">
    <property type="term" value="P:translation"/>
    <property type="evidence" value="ECO:0007669"/>
    <property type="project" value="UniProtKB-UniRule"/>
</dbReference>
<proteinExistence type="inferred from homology"/>
<protein>
    <recommendedName>
        <fullName evidence="4 5">Small ribosomal subunit protein uS9</fullName>
    </recommendedName>
</protein>
<dbReference type="InterPro" id="IPR023035">
    <property type="entry name" value="Ribosomal_uS9_bac/plastid"/>
</dbReference>
<evidence type="ECO:0000256" key="5">
    <source>
        <dbReference type="HAMAP-Rule" id="MF_00532"/>
    </source>
</evidence>
<accession>A0A0D8FYR6</accession>
<dbReference type="Pfam" id="PF00380">
    <property type="entry name" value="Ribosomal_S9"/>
    <property type="match status" value="1"/>
</dbReference>
<evidence type="ECO:0000313" key="8">
    <source>
        <dbReference type="EMBL" id="KJE77737.1"/>
    </source>
</evidence>
<dbReference type="RefSeq" id="WP_035389043.1">
    <property type="nucleotide sequence ID" value="NZ_JQKF01000009.1"/>
</dbReference>
<evidence type="ECO:0000256" key="4">
    <source>
        <dbReference type="ARBA" id="ARBA00035259"/>
    </source>
</evidence>
<evidence type="ECO:0000256" key="1">
    <source>
        <dbReference type="ARBA" id="ARBA00005251"/>
    </source>
</evidence>
<feature type="compositionally biased region" description="Basic residues" evidence="7">
    <location>
        <begin position="111"/>
        <end position="130"/>
    </location>
</feature>
<comment type="similarity">
    <text evidence="1 5 6">Belongs to the universal ribosomal protein uS9 family.</text>
</comment>
<dbReference type="eggNOG" id="COG0103">
    <property type="taxonomic scope" value="Bacteria"/>
</dbReference>
<name>A0A0D8FYR6_9ACTN</name>
<evidence type="ECO:0000256" key="6">
    <source>
        <dbReference type="RuleBase" id="RU003815"/>
    </source>
</evidence>
<evidence type="ECO:0000256" key="3">
    <source>
        <dbReference type="ARBA" id="ARBA00023274"/>
    </source>
</evidence>
<dbReference type="GO" id="GO:0022627">
    <property type="term" value="C:cytosolic small ribosomal subunit"/>
    <property type="evidence" value="ECO:0007669"/>
    <property type="project" value="TreeGrafter"/>
</dbReference>
<dbReference type="OrthoDB" id="9803965at2"/>
<dbReference type="NCBIfam" id="NF001099">
    <property type="entry name" value="PRK00132.1"/>
    <property type="match status" value="1"/>
</dbReference>
<dbReference type="Proteomes" id="UP000032336">
    <property type="component" value="Unassembled WGS sequence"/>
</dbReference>
<comment type="caution">
    <text evidence="8">The sequence shown here is derived from an EMBL/GenBank/DDBJ whole genome shotgun (WGS) entry which is preliminary data.</text>
</comment>
<dbReference type="EMBL" id="JXUW01000003">
    <property type="protein sequence ID" value="KJE77737.1"/>
    <property type="molecule type" value="Genomic_DNA"/>
</dbReference>
<dbReference type="HAMAP" id="MF_00532_B">
    <property type="entry name" value="Ribosomal_uS9_B"/>
    <property type="match status" value="1"/>
</dbReference>
<dbReference type="InterPro" id="IPR020574">
    <property type="entry name" value="Ribosomal_uS9_CS"/>
</dbReference>
<evidence type="ECO:0000256" key="7">
    <source>
        <dbReference type="SAM" id="MobiDB-lite"/>
    </source>
</evidence>